<organism evidence="1 2">
    <name type="scientific">Candidatus Collierbacteria bacterium RIFCSPHIGHO2_01_FULL_50_25</name>
    <dbReference type="NCBI Taxonomy" id="1817722"/>
    <lineage>
        <taxon>Bacteria</taxon>
        <taxon>Candidatus Collieribacteriota</taxon>
    </lineage>
</organism>
<sequence length="297" mass="32922">MNTPAIGSNAINALQKRSELLRKKLNEHKAAKHFFTRTSLLAYDLRRKSSRLLAGAGLTGALLLSSANLPKLMQLPSAQVAKGETPAEALQRTLPSITPHSPAKLEEDQAKKIEDAVYSATGMKAKAVYEGQQLNHQVGYIGYEQHLRRYPGDTILDHDDEQIAGVAPGLGAWGYFAKSRSEFTTQDYLREKYYSVAQTLYLPNWNQDFVKLRDWYKYRKILVVNPANGTAVVTALGDAGPAHWTGKQFGGSPEVMKVLNLHLGPRKGLVLFLFLDDPENKIPLGPVTHPFINTNTK</sequence>
<dbReference type="EMBL" id="MFAG01000011">
    <property type="protein sequence ID" value="OGD72199.1"/>
    <property type="molecule type" value="Genomic_DNA"/>
</dbReference>
<comment type="caution">
    <text evidence="1">The sequence shown here is derived from an EMBL/GenBank/DDBJ whole genome shotgun (WGS) entry which is preliminary data.</text>
</comment>
<name>A0A1F5EXT8_9BACT</name>
<dbReference type="Proteomes" id="UP000177979">
    <property type="component" value="Unassembled WGS sequence"/>
</dbReference>
<accession>A0A1F5EXT8</accession>
<dbReference type="AlphaFoldDB" id="A0A1F5EXT8"/>
<reference evidence="1 2" key="1">
    <citation type="journal article" date="2016" name="Nat. Commun.">
        <title>Thousands of microbial genomes shed light on interconnected biogeochemical processes in an aquifer system.</title>
        <authorList>
            <person name="Anantharaman K."/>
            <person name="Brown C.T."/>
            <person name="Hug L.A."/>
            <person name="Sharon I."/>
            <person name="Castelle C.J."/>
            <person name="Probst A.J."/>
            <person name="Thomas B.C."/>
            <person name="Singh A."/>
            <person name="Wilkins M.J."/>
            <person name="Karaoz U."/>
            <person name="Brodie E.L."/>
            <person name="Williams K.H."/>
            <person name="Hubbard S.S."/>
            <person name="Banfield J.F."/>
        </authorList>
    </citation>
    <scope>NUCLEOTIDE SEQUENCE [LARGE SCALE GENOMIC DNA]</scope>
</reference>
<gene>
    <name evidence="1" type="ORF">A2703_00220</name>
</gene>
<dbReference type="STRING" id="1817722.A2703_00220"/>
<evidence type="ECO:0000313" key="2">
    <source>
        <dbReference type="Proteomes" id="UP000177979"/>
    </source>
</evidence>
<protein>
    <submittedName>
        <fullName evidence="1">Uncharacterized protein</fullName>
    </submittedName>
</protein>
<proteinExistence type="predicted"/>
<evidence type="ECO:0000313" key="1">
    <source>
        <dbReference type="EMBL" id="OGD72199.1"/>
    </source>
</evidence>